<dbReference type="Pfam" id="PF04069">
    <property type="entry name" value="OpuAC"/>
    <property type="match status" value="1"/>
</dbReference>
<proteinExistence type="predicted"/>
<dbReference type="Proteomes" id="UP000621454">
    <property type="component" value="Unassembled WGS sequence"/>
</dbReference>
<dbReference type="Gene3D" id="3.40.190.10">
    <property type="entry name" value="Periplasmic binding protein-like II"/>
    <property type="match status" value="1"/>
</dbReference>
<dbReference type="Gene3D" id="3.40.190.120">
    <property type="entry name" value="Osmoprotection protein (prox), domain 2"/>
    <property type="match status" value="1"/>
</dbReference>
<feature type="domain" description="ABC-type glycine betaine transport system substrate-binding" evidence="1">
    <location>
        <begin position="23"/>
        <end position="276"/>
    </location>
</feature>
<protein>
    <recommendedName>
        <fullName evidence="1">ABC-type glycine betaine transport system substrate-binding domain-containing protein</fullName>
    </recommendedName>
</protein>
<evidence type="ECO:0000259" key="1">
    <source>
        <dbReference type="Pfam" id="PF04069"/>
    </source>
</evidence>
<sequence length="280" mass="28813">MVMIAAVCGMLAGCDDERTARHELVVGSGSAPADRVAAAIYAGVLRHAGADVSDPPRIADVRALLDRTATGDIDLFAGYSGQLLDVLVPQSSAMSSDDVYEELNRVLPQGVSVGDATPVNNVVQVVVAKSVAASASARSLADCAMLPAQMQVATTDDVRASGLALMDATGCRHGATLTQPSSSAVADHVATGRFYGLIAAVDPGAGDTRLQALTDDGDHQRAQNLVPVFRSASLTREEFKAINRVAGELTTADLATMAADAASGGRADDIASRWLGEHSL</sequence>
<dbReference type="SUPFAM" id="SSF53850">
    <property type="entry name" value="Periplasmic binding protein-like II"/>
    <property type="match status" value="1"/>
</dbReference>
<reference evidence="2" key="1">
    <citation type="journal article" date="2014" name="Int. J. Syst. Evol. Microbiol.">
        <title>Complete genome sequence of Corynebacterium casei LMG S-19264T (=DSM 44701T), isolated from a smear-ripened cheese.</title>
        <authorList>
            <consortium name="US DOE Joint Genome Institute (JGI-PGF)"/>
            <person name="Walter F."/>
            <person name="Albersmeier A."/>
            <person name="Kalinowski J."/>
            <person name="Ruckert C."/>
        </authorList>
    </citation>
    <scope>NUCLEOTIDE SEQUENCE</scope>
    <source>
        <strain evidence="2">CGMCC 1.12827</strain>
    </source>
</reference>
<name>A0A916SW35_9ACTN</name>
<dbReference type="EMBL" id="BMGC01000001">
    <property type="protein sequence ID" value="GGB16359.1"/>
    <property type="molecule type" value="Genomic_DNA"/>
</dbReference>
<evidence type="ECO:0000313" key="2">
    <source>
        <dbReference type="EMBL" id="GGB16359.1"/>
    </source>
</evidence>
<comment type="caution">
    <text evidence="2">The sequence shown here is derived from an EMBL/GenBank/DDBJ whole genome shotgun (WGS) entry which is preliminary data.</text>
</comment>
<dbReference type="InterPro" id="IPR007210">
    <property type="entry name" value="ABC_Gly_betaine_transp_sub-bd"/>
</dbReference>
<organism evidence="2 3">
    <name type="scientific">Gordonia jinhuaensis</name>
    <dbReference type="NCBI Taxonomy" id="1517702"/>
    <lineage>
        <taxon>Bacteria</taxon>
        <taxon>Bacillati</taxon>
        <taxon>Actinomycetota</taxon>
        <taxon>Actinomycetes</taxon>
        <taxon>Mycobacteriales</taxon>
        <taxon>Gordoniaceae</taxon>
        <taxon>Gordonia</taxon>
    </lineage>
</organism>
<dbReference type="GO" id="GO:0043190">
    <property type="term" value="C:ATP-binding cassette (ABC) transporter complex"/>
    <property type="evidence" value="ECO:0007669"/>
    <property type="project" value="InterPro"/>
</dbReference>
<gene>
    <name evidence="2" type="ORF">GCM10011489_00550</name>
</gene>
<keyword evidence="3" id="KW-1185">Reference proteome</keyword>
<evidence type="ECO:0000313" key="3">
    <source>
        <dbReference type="Proteomes" id="UP000621454"/>
    </source>
</evidence>
<accession>A0A916SW35</accession>
<reference evidence="2" key="2">
    <citation type="submission" date="2020-09" db="EMBL/GenBank/DDBJ databases">
        <authorList>
            <person name="Sun Q."/>
            <person name="Zhou Y."/>
        </authorList>
    </citation>
    <scope>NUCLEOTIDE SEQUENCE</scope>
    <source>
        <strain evidence="2">CGMCC 1.12827</strain>
    </source>
</reference>
<dbReference type="GO" id="GO:0022857">
    <property type="term" value="F:transmembrane transporter activity"/>
    <property type="evidence" value="ECO:0007669"/>
    <property type="project" value="InterPro"/>
</dbReference>
<dbReference type="AlphaFoldDB" id="A0A916SW35"/>